<dbReference type="Proteomes" id="UP001499854">
    <property type="component" value="Unassembled WGS sequence"/>
</dbReference>
<dbReference type="EMBL" id="BAAAQM010000050">
    <property type="protein sequence ID" value="GAA1993397.1"/>
    <property type="molecule type" value="Genomic_DNA"/>
</dbReference>
<accession>A0ABP5E8H5</accession>
<evidence type="ECO:0000313" key="1">
    <source>
        <dbReference type="EMBL" id="GAA1993397.1"/>
    </source>
</evidence>
<protein>
    <submittedName>
        <fullName evidence="1">Uncharacterized protein</fullName>
    </submittedName>
</protein>
<organism evidence="1 2">
    <name type="scientific">Catenulispora subtropica</name>
    <dbReference type="NCBI Taxonomy" id="450798"/>
    <lineage>
        <taxon>Bacteria</taxon>
        <taxon>Bacillati</taxon>
        <taxon>Actinomycetota</taxon>
        <taxon>Actinomycetes</taxon>
        <taxon>Catenulisporales</taxon>
        <taxon>Catenulisporaceae</taxon>
        <taxon>Catenulispora</taxon>
    </lineage>
</organism>
<gene>
    <name evidence="1" type="ORF">GCM10009838_66770</name>
</gene>
<evidence type="ECO:0000313" key="2">
    <source>
        <dbReference type="Proteomes" id="UP001499854"/>
    </source>
</evidence>
<sequence length="275" mass="30454">MTAPSKTAQTSASGRAARLRPDDVLRYLAATGWRRGRDYGRGQIWELDPPTGTANPHPYEVLVPLDQRLRDYPLRMTDLLETVANAEQRDADSVLGDLDLRWADILYLRLHEFSLADLAPALTGLRDLALAAARAVDNRHAWDFVRGADVGASRTGVPVLTVRTALTPDLGEPVERKVTRTMYEGVLGAFRAAIGDNESQAYFPIVNGYRATRPTLAREVCAALARIGGRSRSGYELRFTWSPDVPFKGDQAVFEFTPHVLGEVARAARELRDLR</sequence>
<comment type="caution">
    <text evidence="1">The sequence shown here is derived from an EMBL/GenBank/DDBJ whole genome shotgun (WGS) entry which is preliminary data.</text>
</comment>
<reference evidence="2" key="1">
    <citation type="journal article" date="2019" name="Int. J. Syst. Evol. Microbiol.">
        <title>The Global Catalogue of Microorganisms (GCM) 10K type strain sequencing project: providing services to taxonomists for standard genome sequencing and annotation.</title>
        <authorList>
            <consortium name="The Broad Institute Genomics Platform"/>
            <consortium name="The Broad Institute Genome Sequencing Center for Infectious Disease"/>
            <person name="Wu L."/>
            <person name="Ma J."/>
        </authorList>
    </citation>
    <scope>NUCLEOTIDE SEQUENCE [LARGE SCALE GENOMIC DNA]</scope>
    <source>
        <strain evidence="2">JCM 16013</strain>
    </source>
</reference>
<dbReference type="RefSeq" id="WP_344661160.1">
    <property type="nucleotide sequence ID" value="NZ_BAAAQM010000050.1"/>
</dbReference>
<keyword evidence="2" id="KW-1185">Reference proteome</keyword>
<name>A0ABP5E8H5_9ACTN</name>
<proteinExistence type="predicted"/>